<dbReference type="GO" id="GO:0008747">
    <property type="term" value="F:N-acetylneuraminate lyase activity"/>
    <property type="evidence" value="ECO:0007669"/>
    <property type="project" value="TreeGrafter"/>
</dbReference>
<keyword evidence="2" id="KW-0704">Schiff base</keyword>
<feature type="active site" description="Schiff-base intermediate with substrate" evidence="4">
    <location>
        <position position="162"/>
    </location>
</feature>
<dbReference type="PIRSF" id="PIRSF001365">
    <property type="entry name" value="DHDPS"/>
    <property type="match status" value="1"/>
</dbReference>
<proteinExistence type="inferred from homology"/>
<organism evidence="6 7">
    <name type="scientific">Caproicibacter fermentans</name>
    <dbReference type="NCBI Taxonomy" id="2576756"/>
    <lineage>
        <taxon>Bacteria</taxon>
        <taxon>Bacillati</taxon>
        <taxon>Bacillota</taxon>
        <taxon>Clostridia</taxon>
        <taxon>Eubacteriales</taxon>
        <taxon>Acutalibacteraceae</taxon>
        <taxon>Caproicibacter</taxon>
    </lineage>
</organism>
<dbReference type="AlphaFoldDB" id="A0A7G8T7R9"/>
<dbReference type="InterPro" id="IPR002220">
    <property type="entry name" value="DapA-like"/>
</dbReference>
<evidence type="ECO:0000256" key="3">
    <source>
        <dbReference type="PIRNR" id="PIRNR001365"/>
    </source>
</evidence>
<feature type="active site" description="Proton donor/acceptor" evidence="4">
    <location>
        <position position="133"/>
    </location>
</feature>
<evidence type="ECO:0000256" key="1">
    <source>
        <dbReference type="ARBA" id="ARBA00023239"/>
    </source>
</evidence>
<protein>
    <submittedName>
        <fullName evidence="6">Dihydrodipicolinate synthase family protein</fullName>
    </submittedName>
</protein>
<dbReference type="Pfam" id="PF00701">
    <property type="entry name" value="DHDPS"/>
    <property type="match status" value="1"/>
</dbReference>
<dbReference type="RefSeq" id="WP_066646737.1">
    <property type="nucleotide sequence ID" value="NZ_CP060286.1"/>
</dbReference>
<evidence type="ECO:0000256" key="5">
    <source>
        <dbReference type="PIRSR" id="PIRSR001365-2"/>
    </source>
</evidence>
<dbReference type="KEGG" id="cfem:HCR03_13070"/>
<dbReference type="InterPro" id="IPR013785">
    <property type="entry name" value="Aldolase_TIM"/>
</dbReference>
<evidence type="ECO:0000256" key="2">
    <source>
        <dbReference type="ARBA" id="ARBA00023270"/>
    </source>
</evidence>
<dbReference type="Gene3D" id="3.20.20.70">
    <property type="entry name" value="Aldolase class I"/>
    <property type="match status" value="1"/>
</dbReference>
<dbReference type="CDD" id="cd00408">
    <property type="entry name" value="DHDPS-like"/>
    <property type="match status" value="1"/>
</dbReference>
<dbReference type="PANTHER" id="PTHR42849">
    <property type="entry name" value="N-ACETYLNEURAMINATE LYASE"/>
    <property type="match status" value="1"/>
</dbReference>
<dbReference type="PRINTS" id="PR00146">
    <property type="entry name" value="DHPICSNTHASE"/>
</dbReference>
<dbReference type="GO" id="GO:0019262">
    <property type="term" value="P:N-acetylneuraminate catabolic process"/>
    <property type="evidence" value="ECO:0007669"/>
    <property type="project" value="TreeGrafter"/>
</dbReference>
<feature type="binding site" evidence="5">
    <location>
        <position position="207"/>
    </location>
    <ligand>
        <name>pyruvate</name>
        <dbReference type="ChEBI" id="CHEBI:15361"/>
    </ligand>
</feature>
<evidence type="ECO:0000256" key="4">
    <source>
        <dbReference type="PIRSR" id="PIRSR001365-1"/>
    </source>
</evidence>
<comment type="similarity">
    <text evidence="3">Belongs to the DapA family.</text>
</comment>
<dbReference type="Proteomes" id="UP000515909">
    <property type="component" value="Chromosome"/>
</dbReference>
<dbReference type="GO" id="GO:0005829">
    <property type="term" value="C:cytosol"/>
    <property type="evidence" value="ECO:0007669"/>
    <property type="project" value="TreeGrafter"/>
</dbReference>
<evidence type="ECO:0000313" key="6">
    <source>
        <dbReference type="EMBL" id="QNK39660.1"/>
    </source>
</evidence>
<evidence type="ECO:0000313" key="7">
    <source>
        <dbReference type="Proteomes" id="UP000515909"/>
    </source>
</evidence>
<keyword evidence="1 3" id="KW-0456">Lyase</keyword>
<dbReference type="EMBL" id="CP060286">
    <property type="protein sequence ID" value="QNK39660.1"/>
    <property type="molecule type" value="Genomic_DNA"/>
</dbReference>
<dbReference type="SMART" id="SM01130">
    <property type="entry name" value="DHDPS"/>
    <property type="match status" value="1"/>
</dbReference>
<accession>A0A7G8T7R9</accession>
<name>A0A7G8T7R9_9FIRM</name>
<feature type="binding site" evidence="5">
    <location>
        <position position="45"/>
    </location>
    <ligand>
        <name>pyruvate</name>
        <dbReference type="ChEBI" id="CHEBI:15361"/>
    </ligand>
</feature>
<dbReference type="InterPro" id="IPR020625">
    <property type="entry name" value="Schiff_base-form_aldolases_AS"/>
</dbReference>
<gene>
    <name evidence="6" type="ORF">HCR03_13070</name>
</gene>
<reference evidence="6 7" key="1">
    <citation type="submission" date="2020-08" db="EMBL/GenBank/DDBJ databases">
        <title>The isolate Caproiciproducens sp. 7D4C2 produces n-caproate at mildly acidic conditions from hexoses: genome and rBOX comparison with related strains and chain-elongating bacteria.</title>
        <authorList>
            <person name="Esquivel-Elizondo S."/>
            <person name="Bagci C."/>
            <person name="Temovska M."/>
            <person name="Jeon B.S."/>
            <person name="Bessarab I."/>
            <person name="Williams R.B.H."/>
            <person name="Huson D.H."/>
            <person name="Angenent L.T."/>
        </authorList>
    </citation>
    <scope>NUCLEOTIDE SEQUENCE [LARGE SCALE GENOMIC DNA]</scope>
    <source>
        <strain evidence="6 7">7D4C2</strain>
    </source>
</reference>
<dbReference type="PROSITE" id="PS00666">
    <property type="entry name" value="DHDPS_2"/>
    <property type="match status" value="1"/>
</dbReference>
<dbReference type="SUPFAM" id="SSF51569">
    <property type="entry name" value="Aldolase"/>
    <property type="match status" value="1"/>
</dbReference>
<dbReference type="PANTHER" id="PTHR42849:SF1">
    <property type="entry name" value="N-ACETYLNEURAMINATE LYASE"/>
    <property type="match status" value="1"/>
</dbReference>
<sequence>MKAQFLTPVVTIFKKDGTLDLEGNKKVYDHLIQGGVSGLVIMGSTGEFFSMTMEAQMQLIDLAADYVKGRTRIFIGISRMIADEAIELANYAYGKGLREVMVVSPYYFKFSQEALEAFFDLVANSTPADIFLYNFPERTVHDISPDLVLRLARKHKNIKGVKDTVTQMSHTSAIIRTVTPEFPDFEVFSGYDDNLVHNVMSGGAGVIGGLSNLIPEKCAEWVKAVERNDAFRMAEMQKYIDRAMALYEVAHPFIPTVKRAMRIAGLEISDTCCAPMLPLNDAQEQQLHDLMKSLGIL</sequence>